<dbReference type="SMART" id="SM00253">
    <property type="entry name" value="SOCS"/>
    <property type="match status" value="1"/>
</dbReference>
<dbReference type="PANTHER" id="PTHR24198">
    <property type="entry name" value="ANKYRIN REPEAT AND PROTEIN KINASE DOMAIN-CONTAINING PROTEIN"/>
    <property type="match status" value="1"/>
</dbReference>
<dbReference type="FunFam" id="1.10.750.20:FF:000001">
    <property type="entry name" value="Ankyrin repeat and SOCS box containing 1"/>
    <property type="match status" value="1"/>
</dbReference>
<dbReference type="Pfam" id="PF07525">
    <property type="entry name" value="SOCS_box"/>
    <property type="match status" value="1"/>
</dbReference>
<evidence type="ECO:0000259" key="5">
    <source>
        <dbReference type="PROSITE" id="PS50225"/>
    </source>
</evidence>
<feature type="repeat" description="ANK" evidence="4">
    <location>
        <begin position="241"/>
        <end position="273"/>
    </location>
</feature>
<dbReference type="PROSITE" id="PS50297">
    <property type="entry name" value="ANK_REP_REGION"/>
    <property type="match status" value="4"/>
</dbReference>
<dbReference type="SUPFAM" id="SSF158235">
    <property type="entry name" value="SOCS box-like"/>
    <property type="match status" value="1"/>
</dbReference>
<gene>
    <name evidence="6" type="ORF">AALO_G00227340</name>
</gene>
<dbReference type="InterPro" id="IPR036036">
    <property type="entry name" value="SOCS_box-like_dom_sf"/>
</dbReference>
<dbReference type="Gene3D" id="1.10.750.20">
    <property type="entry name" value="SOCS box"/>
    <property type="match status" value="1"/>
</dbReference>
<dbReference type="Gene3D" id="1.25.40.20">
    <property type="entry name" value="Ankyrin repeat-containing domain"/>
    <property type="match status" value="3"/>
</dbReference>
<dbReference type="Proteomes" id="UP000823561">
    <property type="component" value="Chromosome 17"/>
</dbReference>
<dbReference type="SMART" id="SM00248">
    <property type="entry name" value="ANK"/>
    <property type="match status" value="11"/>
</dbReference>
<keyword evidence="2" id="KW-0677">Repeat</keyword>
<dbReference type="PANTHER" id="PTHR24198:SF187">
    <property type="entry name" value="ANKYRIN REPEAT AND SOCS BOX CONTAINING 15"/>
    <property type="match status" value="1"/>
</dbReference>
<accession>A0AAV6G5J5</accession>
<dbReference type="SMART" id="SM00969">
    <property type="entry name" value="SOCS_box"/>
    <property type="match status" value="1"/>
</dbReference>
<dbReference type="GO" id="GO:0005737">
    <property type="term" value="C:cytoplasm"/>
    <property type="evidence" value="ECO:0007669"/>
    <property type="project" value="TreeGrafter"/>
</dbReference>
<evidence type="ECO:0000313" key="7">
    <source>
        <dbReference type="Proteomes" id="UP000823561"/>
    </source>
</evidence>
<feature type="repeat" description="ANK" evidence="4">
    <location>
        <begin position="109"/>
        <end position="141"/>
    </location>
</feature>
<dbReference type="EMBL" id="JADWDJ010000017">
    <property type="protein sequence ID" value="KAG5267911.1"/>
    <property type="molecule type" value="Genomic_DNA"/>
</dbReference>
<evidence type="ECO:0000256" key="1">
    <source>
        <dbReference type="ARBA" id="ARBA00004906"/>
    </source>
</evidence>
<dbReference type="SUPFAM" id="SSF48403">
    <property type="entry name" value="Ankyrin repeat"/>
    <property type="match status" value="1"/>
</dbReference>
<dbReference type="GO" id="GO:0035556">
    <property type="term" value="P:intracellular signal transduction"/>
    <property type="evidence" value="ECO:0007669"/>
    <property type="project" value="InterPro"/>
</dbReference>
<feature type="repeat" description="ANK" evidence="4">
    <location>
        <begin position="306"/>
        <end position="334"/>
    </location>
</feature>
<dbReference type="AlphaFoldDB" id="A0AAV6G5J5"/>
<feature type="domain" description="SOCS box" evidence="5">
    <location>
        <begin position="529"/>
        <end position="576"/>
    </location>
</feature>
<reference evidence="6 7" key="1">
    <citation type="submission" date="2020-10" db="EMBL/GenBank/DDBJ databases">
        <title>Chromosome-scale genome assembly of the Allis shad, Alosa alosa.</title>
        <authorList>
            <person name="Margot Z."/>
            <person name="Christophe K."/>
            <person name="Cabau C."/>
            <person name="Louis A."/>
            <person name="Berthelot C."/>
            <person name="Parey E."/>
            <person name="Roest Crollius H."/>
            <person name="Montfort J."/>
            <person name="Robinson-Rechavi M."/>
            <person name="Bucao C."/>
            <person name="Bouchez O."/>
            <person name="Gislard M."/>
            <person name="Lluch J."/>
            <person name="Milhes M."/>
            <person name="Lampietro C."/>
            <person name="Lopez Roques C."/>
            <person name="Donnadieu C."/>
            <person name="Braasch I."/>
            <person name="Desvignes T."/>
            <person name="Postlethwait J."/>
            <person name="Bobe J."/>
            <person name="Guiguen Y."/>
        </authorList>
    </citation>
    <scope>NUCLEOTIDE SEQUENCE [LARGE SCALE GENOMIC DNA]</scope>
    <source>
        <strain evidence="6">M-15738</strain>
        <tissue evidence="6">Blood</tissue>
    </source>
</reference>
<evidence type="ECO:0000256" key="2">
    <source>
        <dbReference type="ARBA" id="ARBA00022737"/>
    </source>
</evidence>
<organism evidence="6 7">
    <name type="scientific">Alosa alosa</name>
    <name type="common">allis shad</name>
    <dbReference type="NCBI Taxonomy" id="278164"/>
    <lineage>
        <taxon>Eukaryota</taxon>
        <taxon>Metazoa</taxon>
        <taxon>Chordata</taxon>
        <taxon>Craniata</taxon>
        <taxon>Vertebrata</taxon>
        <taxon>Euteleostomi</taxon>
        <taxon>Actinopterygii</taxon>
        <taxon>Neopterygii</taxon>
        <taxon>Teleostei</taxon>
        <taxon>Clupei</taxon>
        <taxon>Clupeiformes</taxon>
        <taxon>Clupeoidei</taxon>
        <taxon>Clupeidae</taxon>
        <taxon>Alosa</taxon>
    </lineage>
</organism>
<keyword evidence="7" id="KW-1185">Reference proteome</keyword>
<feature type="repeat" description="ANK" evidence="4">
    <location>
        <begin position="175"/>
        <end position="207"/>
    </location>
</feature>
<dbReference type="InterPro" id="IPR001496">
    <property type="entry name" value="SOCS_box"/>
</dbReference>
<sequence length="581" mass="64852">MEAIDQMDEDQLINYAIRLSIQDTCKFPLLRSIESFPTASDEYLRVLTAIEEGDAFSLKGLSRFSFAFKERDNRGWLPMHVAAVQPLANVLDIVLIASHELTMEEKTADGETALILATRAGFLENVNILLQHGASPHNTNDKNETALLLAVRNSSYDIVQELLIGGAFVNQVCLKSWTATHEAAKVGCCDVLMLLLRQGGHVNGRDGHRVTPLGVAAEYAHPDVLQILVAHGGDVTAQAANGDSVLYDASGSGNLDCMNLLLEHGANPNVASMCSQLPIHRAAYEGHYLALKTLIPITTKRAVRISGMSPVHSAADGGHADCLQLLIEHGFDVNPVLATFISEKYGDMRRSALYFAVSNGDVTCAETLLRAGARPDQDPLRCLMVSVRARRYELTSLLLKYGADINCYFTALYDTVFPTALQYCLGDEMMMRLLLNNGYDAESCFRCHHREGWLEATVWKEVHAMLYSYCADPEKLAFCDFIGVPSMAHSAGRVVQILLDYVRHVPLCHRLQTILEHQQEWPEICHTLRNPRSLQHQCRLVIRKHMTTRRLSDPEFMETVPFPPTIKNYLIYKEYDLYGNM</sequence>
<dbReference type="Pfam" id="PF12796">
    <property type="entry name" value="Ank_2"/>
    <property type="match status" value="3"/>
</dbReference>
<name>A0AAV6G5J5_9TELE</name>
<evidence type="ECO:0000313" key="6">
    <source>
        <dbReference type="EMBL" id="KAG5267911.1"/>
    </source>
</evidence>
<dbReference type="InterPro" id="IPR002110">
    <property type="entry name" value="Ankyrin_rpt"/>
</dbReference>
<comment type="caution">
    <text evidence="6">The sequence shown here is derived from an EMBL/GenBank/DDBJ whole genome shotgun (WGS) entry which is preliminary data.</text>
</comment>
<feature type="repeat" description="ANK" evidence="4">
    <location>
        <begin position="208"/>
        <end position="240"/>
    </location>
</feature>
<proteinExistence type="predicted"/>
<evidence type="ECO:0000256" key="3">
    <source>
        <dbReference type="ARBA" id="ARBA00023043"/>
    </source>
</evidence>
<dbReference type="InterPro" id="IPR036770">
    <property type="entry name" value="Ankyrin_rpt-contain_sf"/>
</dbReference>
<dbReference type="PROSITE" id="PS50225">
    <property type="entry name" value="SOCS"/>
    <property type="match status" value="1"/>
</dbReference>
<comment type="pathway">
    <text evidence="1">Protein modification; protein ubiquitination.</text>
</comment>
<protein>
    <recommendedName>
        <fullName evidence="5">SOCS box domain-containing protein</fullName>
    </recommendedName>
</protein>
<evidence type="ECO:0000256" key="4">
    <source>
        <dbReference type="PROSITE-ProRule" id="PRU00023"/>
    </source>
</evidence>
<dbReference type="PROSITE" id="PS50088">
    <property type="entry name" value="ANK_REPEAT"/>
    <property type="match status" value="5"/>
</dbReference>
<keyword evidence="3 4" id="KW-0040">ANK repeat</keyword>